<evidence type="ECO:0000313" key="2">
    <source>
        <dbReference type="EMBL" id="KMW70235.1"/>
    </source>
</evidence>
<gene>
    <name evidence="1" type="ORF">WN50_17885</name>
    <name evidence="2" type="ORF">WN50_36715</name>
</gene>
<dbReference type="EMBL" id="LATL02000224">
    <property type="protein sequence ID" value="KMW70235.1"/>
    <property type="molecule type" value="Genomic_DNA"/>
</dbReference>
<dbReference type="Proteomes" id="UP000033607">
    <property type="component" value="Unassembled WGS sequence"/>
</dbReference>
<organism evidence="1 3">
    <name type="scientific">Limnoraphis robusta CS-951</name>
    <dbReference type="NCBI Taxonomy" id="1637645"/>
    <lineage>
        <taxon>Bacteria</taxon>
        <taxon>Bacillati</taxon>
        <taxon>Cyanobacteriota</taxon>
        <taxon>Cyanophyceae</taxon>
        <taxon>Oscillatoriophycideae</taxon>
        <taxon>Oscillatoriales</taxon>
        <taxon>Sirenicapillariaceae</taxon>
        <taxon>Limnoraphis</taxon>
    </lineage>
</organism>
<evidence type="ECO:0000313" key="1">
    <source>
        <dbReference type="EMBL" id="KKD36786.1"/>
    </source>
</evidence>
<dbReference type="EMBL" id="LATL02000147">
    <property type="protein sequence ID" value="KKD36786.1"/>
    <property type="molecule type" value="Genomic_DNA"/>
</dbReference>
<dbReference type="RefSeq" id="WP_046279936.1">
    <property type="nucleotide sequence ID" value="NZ_LATL02000147.1"/>
</dbReference>
<sequence>MEDKHLASIANSIGQIHCKIVDLARIFDNYNKEFRLIRDELENVVEKFDKLTTFKNIGFNEHRISFYKYSPSSEEKPSELYISFGADSLDLEGKDAERIYQWLQSTSQYKL</sequence>
<accession>A0A0F5YD22</accession>
<dbReference type="AlphaFoldDB" id="A0A0F5YD22"/>
<reference evidence="1 3" key="1">
    <citation type="submission" date="2015-06" db="EMBL/GenBank/DDBJ databases">
        <title>Draft genome assembly of filamentous brackish cyanobacterium Limnoraphis robusta strain CS-951.</title>
        <authorList>
            <person name="Willis A."/>
            <person name="Parks M."/>
            <person name="Burford M.A."/>
        </authorList>
    </citation>
    <scope>NUCLEOTIDE SEQUENCE [LARGE SCALE GENOMIC DNA]</scope>
    <source>
        <strain evidence="1 3">CS-951</strain>
    </source>
</reference>
<comment type="caution">
    <text evidence="1">The sequence shown here is derived from an EMBL/GenBank/DDBJ whole genome shotgun (WGS) entry which is preliminary data.</text>
</comment>
<name>A0A0F5YD22_9CYAN</name>
<evidence type="ECO:0000313" key="3">
    <source>
        <dbReference type="Proteomes" id="UP000033607"/>
    </source>
</evidence>
<protein>
    <submittedName>
        <fullName evidence="1">Uncharacterized protein</fullName>
    </submittedName>
</protein>
<proteinExistence type="predicted"/>